<dbReference type="InterPro" id="IPR038078">
    <property type="entry name" value="PhoU-like_sf"/>
</dbReference>
<name>A0AB74U5T7_9GAMM</name>
<keyword evidence="3" id="KW-0813">Transport</keyword>
<feature type="region of interest" description="Disordered" evidence="6">
    <location>
        <begin position="236"/>
        <end position="258"/>
    </location>
</feature>
<comment type="similarity">
    <text evidence="2">Belongs to the PhoU family.</text>
</comment>
<evidence type="ECO:0000259" key="7">
    <source>
        <dbReference type="Pfam" id="PF01895"/>
    </source>
</evidence>
<feature type="domain" description="PhoU" evidence="7">
    <location>
        <begin position="28"/>
        <end position="114"/>
    </location>
</feature>
<dbReference type="NCBIfam" id="TIGR02135">
    <property type="entry name" value="phoU_full"/>
    <property type="match status" value="1"/>
</dbReference>
<dbReference type="PIRSF" id="PIRSF003107">
    <property type="entry name" value="PhoU"/>
    <property type="match status" value="1"/>
</dbReference>
<evidence type="ECO:0000256" key="3">
    <source>
        <dbReference type="ARBA" id="ARBA00022448"/>
    </source>
</evidence>
<dbReference type="GO" id="GO:0005737">
    <property type="term" value="C:cytoplasm"/>
    <property type="evidence" value="ECO:0007669"/>
    <property type="project" value="UniProtKB-SubCell"/>
</dbReference>
<feature type="domain" description="PhoU" evidence="7">
    <location>
        <begin position="131"/>
        <end position="216"/>
    </location>
</feature>
<dbReference type="SUPFAM" id="SSF109755">
    <property type="entry name" value="PhoU-like"/>
    <property type="match status" value="1"/>
</dbReference>
<dbReference type="FunFam" id="1.20.58.220:FF:000001">
    <property type="entry name" value="Phosphate-specific transport system accessory protein PhoU"/>
    <property type="match status" value="1"/>
</dbReference>
<dbReference type="PANTHER" id="PTHR42930">
    <property type="entry name" value="PHOSPHATE-SPECIFIC TRANSPORT SYSTEM ACCESSORY PROTEIN PHOU"/>
    <property type="match status" value="1"/>
</dbReference>
<dbReference type="GO" id="GO:0030643">
    <property type="term" value="P:intracellular phosphate ion homeostasis"/>
    <property type="evidence" value="ECO:0007669"/>
    <property type="project" value="InterPro"/>
</dbReference>
<gene>
    <name evidence="8" type="primary">phoU</name>
    <name evidence="8" type="ORF">ABV408_19080</name>
</gene>
<comment type="subcellular location">
    <subcellularLocation>
        <location evidence="1">Cytoplasm</location>
    </subcellularLocation>
</comment>
<dbReference type="PANTHER" id="PTHR42930:SF3">
    <property type="entry name" value="PHOSPHATE-SPECIFIC TRANSPORT SYSTEM ACCESSORY PROTEIN PHOU"/>
    <property type="match status" value="1"/>
</dbReference>
<evidence type="ECO:0000256" key="5">
    <source>
        <dbReference type="ARBA" id="ARBA00022592"/>
    </source>
</evidence>
<dbReference type="RefSeq" id="WP_353980450.1">
    <property type="nucleotide sequence ID" value="NZ_CP159578.1"/>
</dbReference>
<dbReference type="Pfam" id="PF01895">
    <property type="entry name" value="PhoU"/>
    <property type="match status" value="2"/>
</dbReference>
<feature type="compositionally biased region" description="Basic and acidic residues" evidence="6">
    <location>
        <begin position="247"/>
        <end position="258"/>
    </location>
</feature>
<evidence type="ECO:0000256" key="4">
    <source>
        <dbReference type="ARBA" id="ARBA00022490"/>
    </source>
</evidence>
<dbReference type="InterPro" id="IPR026022">
    <property type="entry name" value="PhoU_dom"/>
</dbReference>
<protein>
    <submittedName>
        <fullName evidence="8">Phosphate signaling complex protein PhoU</fullName>
    </submittedName>
</protein>
<dbReference type="Gene3D" id="1.20.58.220">
    <property type="entry name" value="Phosphate transport system protein phou homolog 2, domain 2"/>
    <property type="match status" value="2"/>
</dbReference>
<dbReference type="FunFam" id="1.20.58.220:FF:000002">
    <property type="entry name" value="Phosphate-specific transport system accessory protein PhoU"/>
    <property type="match status" value="1"/>
</dbReference>
<evidence type="ECO:0000313" key="8">
    <source>
        <dbReference type="EMBL" id="XCJ79522.1"/>
    </source>
</evidence>
<dbReference type="AlphaFoldDB" id="A0AB74U5T7"/>
<accession>A0AB74U5T7</accession>
<dbReference type="EMBL" id="CP159578">
    <property type="protein sequence ID" value="XCJ79522.1"/>
    <property type="molecule type" value="Genomic_DNA"/>
</dbReference>
<keyword evidence="5" id="KW-0592">Phosphate transport</keyword>
<proteinExistence type="inferred from homology"/>
<organism evidence="8">
    <name type="scientific">Salinicola endophyticus</name>
    <dbReference type="NCBI Taxonomy" id="1949083"/>
    <lineage>
        <taxon>Bacteria</taxon>
        <taxon>Pseudomonadati</taxon>
        <taxon>Pseudomonadota</taxon>
        <taxon>Gammaproteobacteria</taxon>
        <taxon>Oceanospirillales</taxon>
        <taxon>Halomonadaceae</taxon>
        <taxon>Salinicola</taxon>
    </lineage>
</organism>
<evidence type="ECO:0000256" key="2">
    <source>
        <dbReference type="ARBA" id="ARBA00008107"/>
    </source>
</evidence>
<dbReference type="GO" id="GO:0006817">
    <property type="term" value="P:phosphate ion transport"/>
    <property type="evidence" value="ECO:0007669"/>
    <property type="project" value="UniProtKB-KW"/>
</dbReference>
<reference evidence="8" key="1">
    <citation type="submission" date="2024-06" db="EMBL/GenBank/DDBJ databases">
        <title>Complete genome of Salinicola endophyticus HNIBRBA4755.</title>
        <authorList>
            <person name="Shin S.Y."/>
            <person name="Kang H."/>
            <person name="Song J."/>
        </authorList>
    </citation>
    <scope>NUCLEOTIDE SEQUENCE</scope>
    <source>
        <strain evidence="8">HNIBRBA4755</strain>
    </source>
</reference>
<dbReference type="GO" id="GO:0045936">
    <property type="term" value="P:negative regulation of phosphate metabolic process"/>
    <property type="evidence" value="ECO:0007669"/>
    <property type="project" value="InterPro"/>
</dbReference>
<evidence type="ECO:0000256" key="1">
    <source>
        <dbReference type="ARBA" id="ARBA00004496"/>
    </source>
</evidence>
<sequence length="258" mass="28619">MDITSDTHSQHISQQFNQDLEALKSQLMAMGGLVEKQLQESITALLEGDSTLATRVRDNDTSVNDLQLKIDEECVRILARRQPAASDLRLVIAVIRATNDLERMGDEANKIARNAIDLIDAGRIPQGSVEIRHISEHVRRMLRDALTSFARFDTDLALSVLQEDDSVDTEYTSAMRSLSTFMMEDPRSISGILNVMTVLRALERIGDHADNLAEHVVYLVKGRDIRHTSIDKLDAASLGQSGPADKNSAKRDDKPTQG</sequence>
<evidence type="ECO:0000256" key="6">
    <source>
        <dbReference type="SAM" id="MobiDB-lite"/>
    </source>
</evidence>
<dbReference type="InterPro" id="IPR028366">
    <property type="entry name" value="PhoU"/>
</dbReference>
<keyword evidence="4" id="KW-0963">Cytoplasm</keyword>